<dbReference type="PANTHER" id="PTHR39290">
    <property type="entry name" value="C3H1-TYPE DOMAIN-CONTAINING PROTEIN-RELATED"/>
    <property type="match status" value="1"/>
</dbReference>
<comment type="caution">
    <text evidence="1">The sequence shown here is derived from an EMBL/GenBank/DDBJ whole genome shotgun (WGS) entry which is preliminary data.</text>
</comment>
<gene>
    <name evidence="1" type="ORF">LX32DRAFT_632895</name>
</gene>
<accession>A0AAD9LW61</accession>
<sequence>MPATSAAKGGKFTYCVGSPSFSPDEYAGDAARRERANELLAADDFYGAVVLSFRLPDPDDYVYHAMTAVRLAEAQRVVAMGRANGMHAWYRGDDQTPLDPPPRADVDAYVGIFSPATSTPAALRSFLANAKKGSVRAAAAAHLLSRRYVHPALAAALDVPRVKPRSAAAAALPPNPYLDFWAWSCRALEWCGPTRALGALGARLQSHHVLPVLMHHFGCAVPTHEALCVLRTLAAGRPVADVGSGNGYWSHMLRAYGLSAVHPVDNMQSSWRVTWVPDTIAADGAAFLRSPRAPGGGGGGGGGRDLVLLLVYPIVGGGPVADITGPEGAFTRRLVDAYRGDTLAVVGTQNRNGYTAFRDMTVAEYMEREQPAWTRVAQIPLPSFAGKDEALFVFQRGERAPPRDVDADAAEAKTS</sequence>
<evidence type="ECO:0000313" key="2">
    <source>
        <dbReference type="Proteomes" id="UP001232148"/>
    </source>
</evidence>
<organism evidence="1 2">
    <name type="scientific">Colletotrichum zoysiae</name>
    <dbReference type="NCBI Taxonomy" id="1216348"/>
    <lineage>
        <taxon>Eukaryota</taxon>
        <taxon>Fungi</taxon>
        <taxon>Dikarya</taxon>
        <taxon>Ascomycota</taxon>
        <taxon>Pezizomycotina</taxon>
        <taxon>Sordariomycetes</taxon>
        <taxon>Hypocreomycetidae</taxon>
        <taxon>Glomerellales</taxon>
        <taxon>Glomerellaceae</taxon>
        <taxon>Colletotrichum</taxon>
        <taxon>Colletotrichum graminicola species complex</taxon>
    </lineage>
</organism>
<dbReference type="AlphaFoldDB" id="A0AAD9LW61"/>
<dbReference type="Proteomes" id="UP001232148">
    <property type="component" value="Unassembled WGS sequence"/>
</dbReference>
<dbReference type="EMBL" id="MU843208">
    <property type="protein sequence ID" value="KAK2020595.1"/>
    <property type="molecule type" value="Genomic_DNA"/>
</dbReference>
<dbReference type="PANTHER" id="PTHR39290:SF6">
    <property type="entry name" value="S-ADENOSYL-L-METHIONINE-DEPENDENT METHYLTRANSFERASES SUPERFAMILY PROTEIN"/>
    <property type="match status" value="1"/>
</dbReference>
<evidence type="ECO:0000313" key="1">
    <source>
        <dbReference type="EMBL" id="KAK2020595.1"/>
    </source>
</evidence>
<proteinExistence type="predicted"/>
<protein>
    <submittedName>
        <fullName evidence="1">Uncharacterized protein</fullName>
    </submittedName>
</protein>
<name>A0AAD9LW61_9PEZI</name>
<reference evidence="1" key="1">
    <citation type="submission" date="2021-06" db="EMBL/GenBank/DDBJ databases">
        <title>Comparative genomics, transcriptomics and evolutionary studies reveal genomic signatures of adaptation to plant cell wall in hemibiotrophic fungi.</title>
        <authorList>
            <consortium name="DOE Joint Genome Institute"/>
            <person name="Baroncelli R."/>
            <person name="Diaz J.F."/>
            <person name="Benocci T."/>
            <person name="Peng M."/>
            <person name="Battaglia E."/>
            <person name="Haridas S."/>
            <person name="Andreopoulos W."/>
            <person name="Labutti K."/>
            <person name="Pangilinan J."/>
            <person name="Floch G.L."/>
            <person name="Makela M.R."/>
            <person name="Henrissat B."/>
            <person name="Grigoriev I.V."/>
            <person name="Crouch J.A."/>
            <person name="De Vries R.P."/>
            <person name="Sukno S.A."/>
            <person name="Thon M.R."/>
        </authorList>
    </citation>
    <scope>NUCLEOTIDE SEQUENCE</scope>
    <source>
        <strain evidence="1">MAFF235873</strain>
    </source>
</reference>
<keyword evidence="2" id="KW-1185">Reference proteome</keyword>